<dbReference type="SUPFAM" id="SSF49899">
    <property type="entry name" value="Concanavalin A-like lectins/glucanases"/>
    <property type="match status" value="1"/>
</dbReference>
<evidence type="ECO:0000259" key="1">
    <source>
        <dbReference type="PROSITE" id="PS50181"/>
    </source>
</evidence>
<dbReference type="SUPFAM" id="SSF81383">
    <property type="entry name" value="F-box domain"/>
    <property type="match status" value="1"/>
</dbReference>
<organism evidence="2 3">
    <name type="scientific">Naegleria fowleri</name>
    <name type="common">Brain eating amoeba</name>
    <dbReference type="NCBI Taxonomy" id="5763"/>
    <lineage>
        <taxon>Eukaryota</taxon>
        <taxon>Discoba</taxon>
        <taxon>Heterolobosea</taxon>
        <taxon>Tetramitia</taxon>
        <taxon>Eutetramitia</taxon>
        <taxon>Vahlkampfiidae</taxon>
        <taxon>Naegleria</taxon>
    </lineage>
</organism>
<dbReference type="OMA" id="FRIAFDC"/>
<proteinExistence type="predicted"/>
<dbReference type="Gene3D" id="1.20.1280.50">
    <property type="match status" value="1"/>
</dbReference>
<dbReference type="OrthoDB" id="10315981at2759"/>
<dbReference type="RefSeq" id="XP_044564482.1">
    <property type="nucleotide sequence ID" value="XM_044713155.1"/>
</dbReference>
<accession>A0A6A5C3A8</accession>
<dbReference type="VEuPathDB" id="AmoebaDB:FDP41_000922"/>
<dbReference type="VEuPathDB" id="AmoebaDB:NF0109300"/>
<dbReference type="VEuPathDB" id="AmoebaDB:NfTy_050620"/>
<sequence length="351" mass="40775">MKQFLKQIISPSSPIRVHLSAQVVNDQDLLGSLPLEVLFQIFQYMTPMDFVKLGMLNSYYYALGNSGGMADKIWKEYYEKFCYINLFEYKRCVVVSNVNHPPIDSDVYATESVARSNDSNDQKKHHHSNDISWEEYKMKFTEDYKRWHLKNSFGPSKMIQLTMPTFQTLCLKNSSEKDCQLVSNFCMVKGKFYFRVVFNTTLYGCGAGFIKESEVKKIKTNQYDCSIYMKDGSCMLHPGEKIIDRIKEVDGKLLRVYSVLETDDILGMILDLDNGEIIYLINGKEVLHVINVTQTYPDEPFYLYFYFPPGQQFTLLPCMKSLNEIGEKNQMNIMENVKFSSKKKQRTTMGI</sequence>
<dbReference type="InterPro" id="IPR043136">
    <property type="entry name" value="B30.2/SPRY_sf"/>
</dbReference>
<keyword evidence="3" id="KW-1185">Reference proteome</keyword>
<dbReference type="AlphaFoldDB" id="A0A6A5C3A8"/>
<dbReference type="Gene3D" id="2.60.120.920">
    <property type="match status" value="1"/>
</dbReference>
<dbReference type="GeneID" id="68108140"/>
<dbReference type="InterPro" id="IPR013320">
    <property type="entry name" value="ConA-like_dom_sf"/>
</dbReference>
<dbReference type="Proteomes" id="UP000444721">
    <property type="component" value="Unassembled WGS sequence"/>
</dbReference>
<dbReference type="EMBL" id="VFQX01000022">
    <property type="protein sequence ID" value="KAF0979769.1"/>
    <property type="molecule type" value="Genomic_DNA"/>
</dbReference>
<evidence type="ECO:0000313" key="3">
    <source>
        <dbReference type="Proteomes" id="UP000444721"/>
    </source>
</evidence>
<dbReference type="InterPro" id="IPR036047">
    <property type="entry name" value="F-box-like_dom_sf"/>
</dbReference>
<gene>
    <name evidence="2" type="ORF">FDP41_000922</name>
</gene>
<feature type="domain" description="F-box" evidence="1">
    <location>
        <begin position="27"/>
        <end position="77"/>
    </location>
</feature>
<dbReference type="InterPro" id="IPR001810">
    <property type="entry name" value="F-box_dom"/>
</dbReference>
<comment type="caution">
    <text evidence="2">The sequence shown here is derived from an EMBL/GenBank/DDBJ whole genome shotgun (WGS) entry which is preliminary data.</text>
</comment>
<name>A0A6A5C3A8_NAEFO</name>
<evidence type="ECO:0000313" key="2">
    <source>
        <dbReference type="EMBL" id="KAF0979769.1"/>
    </source>
</evidence>
<dbReference type="PROSITE" id="PS50181">
    <property type="entry name" value="FBOX"/>
    <property type="match status" value="1"/>
</dbReference>
<reference evidence="2 3" key="1">
    <citation type="journal article" date="2019" name="Sci. Rep.">
        <title>Nanopore sequencing improves the draft genome of the human pathogenic amoeba Naegleria fowleri.</title>
        <authorList>
            <person name="Liechti N."/>
            <person name="Schurch N."/>
            <person name="Bruggmann R."/>
            <person name="Wittwer M."/>
        </authorList>
    </citation>
    <scope>NUCLEOTIDE SEQUENCE [LARGE SCALE GENOMIC DNA]</scope>
    <source>
        <strain evidence="2 3">ATCC 30894</strain>
    </source>
</reference>
<protein>
    <recommendedName>
        <fullName evidence="1">F-box domain-containing protein</fullName>
    </recommendedName>
</protein>